<evidence type="ECO:0000313" key="1">
    <source>
        <dbReference type="Proteomes" id="UP000887563"/>
    </source>
</evidence>
<reference evidence="2" key="1">
    <citation type="submission" date="2022-11" db="UniProtKB">
        <authorList>
            <consortium name="WormBaseParasite"/>
        </authorList>
    </citation>
    <scope>IDENTIFICATION</scope>
</reference>
<protein>
    <submittedName>
        <fullName evidence="2">Uncharacterized protein</fullName>
    </submittedName>
</protein>
<accession>A0A914N906</accession>
<proteinExistence type="predicted"/>
<dbReference type="Proteomes" id="UP000887563">
    <property type="component" value="Unplaced"/>
</dbReference>
<dbReference type="WBParaSite" id="Minc3s04705g36839">
    <property type="protein sequence ID" value="Minc3s04705g36839"/>
    <property type="gene ID" value="Minc3s04705g36839"/>
</dbReference>
<sequence length="90" mass="10203">MLGGEYKLKIIKEKFVRIVNKLKDLGEEEALNKLDDIFKSSLAEIHLERVTLIPTGYGNPVRSINQIGSAKIFAATEERQNERRPAKSFS</sequence>
<dbReference type="AlphaFoldDB" id="A0A914N906"/>
<name>A0A914N906_MELIC</name>
<evidence type="ECO:0000313" key="2">
    <source>
        <dbReference type="WBParaSite" id="Minc3s04705g36839"/>
    </source>
</evidence>
<organism evidence="1 2">
    <name type="scientific">Meloidogyne incognita</name>
    <name type="common">Southern root-knot nematode worm</name>
    <name type="synonym">Oxyuris incognita</name>
    <dbReference type="NCBI Taxonomy" id="6306"/>
    <lineage>
        <taxon>Eukaryota</taxon>
        <taxon>Metazoa</taxon>
        <taxon>Ecdysozoa</taxon>
        <taxon>Nematoda</taxon>
        <taxon>Chromadorea</taxon>
        <taxon>Rhabditida</taxon>
        <taxon>Tylenchina</taxon>
        <taxon>Tylenchomorpha</taxon>
        <taxon>Tylenchoidea</taxon>
        <taxon>Meloidogynidae</taxon>
        <taxon>Meloidogyninae</taxon>
        <taxon>Meloidogyne</taxon>
        <taxon>Meloidogyne incognita group</taxon>
    </lineage>
</organism>
<keyword evidence="1" id="KW-1185">Reference proteome</keyword>